<evidence type="ECO:0000313" key="3">
    <source>
        <dbReference type="EMBL" id="KAG9259252.1"/>
    </source>
</evidence>
<feature type="region of interest" description="Disordered" evidence="1">
    <location>
        <begin position="1"/>
        <end position="150"/>
    </location>
</feature>
<dbReference type="Gene3D" id="1.10.10.60">
    <property type="entry name" value="Homeodomain-like"/>
    <property type="match status" value="1"/>
</dbReference>
<sequence>MSSDYEYEPLDDHDAGLADLIPFPETPSPVASPGRLRPRKSSPVDDSDAGQETRAIQENPRYHINEPIDDHTAASSAAQLGETYHEKLEPPSRQTPSPDPSKRIDPDFDPLDQGSGDPSAEEAEESDREETGDELPLKRSAEDPAAFRPLKRQKGNFNSAYINLFNAAVEDASHRVVLNDEAEPPNSQIGLTFWSSIEKKLFFEAVARLGKDDLQGVAERVGSKSPVEVRHFIEVLEAGLKRYTDNGSSSLVSMEEYPAAMELSQQCCHALDDAADALSLKQERREQHREEKKWAEVWDLTPDVSRRLRAGDKRLQATSALPSIGLFHLHNWLSVSQRIFLNSSVPADNWNHIDDVPPSIWTSTFEDFYSLTVSITRRLVQTAIYAASTRIKSQRERHPHQRSLVRGRDIRTAVEALNLPQNPRDFWRKSARRLRLVVYNEGEANDEDELLNYDQVEEALLWEDDATKRVPAPDTDAHVKAEPEPDADLDVSTSESTQDSHDSDEESDEDTAESQAIAQEADEIFKFSVAPFQKTRRTMESLGHRIAIERSQEQYAEDLDQHNSYQDELQMWDLLAKAPPRELPRRSAPGPRAPGMLDVEGKLPLGRDWRHTTKYVGEWEVNMAEESLT</sequence>
<comment type="caution">
    <text evidence="3">The sequence shown here is derived from an EMBL/GenBank/DDBJ whole genome shotgun (WGS) entry which is preliminary data.</text>
</comment>
<protein>
    <recommendedName>
        <fullName evidence="2">Myb-like domain-containing protein</fullName>
    </recommendedName>
</protein>
<dbReference type="Proteomes" id="UP000887229">
    <property type="component" value="Unassembled WGS sequence"/>
</dbReference>
<proteinExistence type="predicted"/>
<dbReference type="SMART" id="SM00717">
    <property type="entry name" value="SANT"/>
    <property type="match status" value="1"/>
</dbReference>
<feature type="compositionally biased region" description="Acidic residues" evidence="1">
    <location>
        <begin position="119"/>
        <end position="133"/>
    </location>
</feature>
<evidence type="ECO:0000259" key="2">
    <source>
        <dbReference type="SMART" id="SM00717"/>
    </source>
</evidence>
<evidence type="ECO:0000313" key="4">
    <source>
        <dbReference type="Proteomes" id="UP000887229"/>
    </source>
</evidence>
<dbReference type="PANTHER" id="PTHR28079">
    <property type="entry name" value="RNA POLYMERASE I-SPECIFIC TRANSCRIPTION INITIATION FACTOR RRN5"/>
    <property type="match status" value="1"/>
</dbReference>
<dbReference type="InterPro" id="IPR009057">
    <property type="entry name" value="Homeodomain-like_sf"/>
</dbReference>
<accession>A0A9P7ZXA7</accession>
<dbReference type="PANTHER" id="PTHR28079:SF1">
    <property type="entry name" value="RNA POLYMERASE I-SPECIFIC TRANSCRIPTION INITIATION FACTOR RRN5"/>
    <property type="match status" value="1"/>
</dbReference>
<feature type="compositionally biased region" description="Acidic residues" evidence="1">
    <location>
        <begin position="502"/>
        <end position="512"/>
    </location>
</feature>
<dbReference type="GO" id="GO:0001181">
    <property type="term" value="F:RNA polymerase I general transcription initiation factor activity"/>
    <property type="evidence" value="ECO:0007669"/>
    <property type="project" value="TreeGrafter"/>
</dbReference>
<dbReference type="SUPFAM" id="SSF46689">
    <property type="entry name" value="Homeodomain-like"/>
    <property type="match status" value="1"/>
</dbReference>
<feature type="region of interest" description="Disordered" evidence="1">
    <location>
        <begin position="464"/>
        <end position="515"/>
    </location>
</feature>
<dbReference type="GO" id="GO:0000182">
    <property type="term" value="F:rDNA binding"/>
    <property type="evidence" value="ECO:0007669"/>
    <property type="project" value="TreeGrafter"/>
</dbReference>
<name>A0A9P7ZXA7_9HYPO</name>
<keyword evidence="4" id="KW-1185">Reference proteome</keyword>
<dbReference type="InterPro" id="IPR039601">
    <property type="entry name" value="Rrn5"/>
</dbReference>
<dbReference type="GO" id="GO:0006361">
    <property type="term" value="P:transcription initiation at RNA polymerase I promoter"/>
    <property type="evidence" value="ECO:0007669"/>
    <property type="project" value="TreeGrafter"/>
</dbReference>
<dbReference type="CDD" id="cd00167">
    <property type="entry name" value="SANT"/>
    <property type="match status" value="1"/>
</dbReference>
<reference evidence="3" key="1">
    <citation type="journal article" date="2021" name="IMA Fungus">
        <title>Genomic characterization of three marine fungi, including Emericellopsis atlantica sp. nov. with signatures of a generalist lifestyle and marine biomass degradation.</title>
        <authorList>
            <person name="Hagestad O.C."/>
            <person name="Hou L."/>
            <person name="Andersen J.H."/>
            <person name="Hansen E.H."/>
            <person name="Altermark B."/>
            <person name="Li C."/>
            <person name="Kuhnert E."/>
            <person name="Cox R.J."/>
            <person name="Crous P.W."/>
            <person name="Spatafora J.W."/>
            <person name="Lail K."/>
            <person name="Amirebrahimi M."/>
            <person name="Lipzen A."/>
            <person name="Pangilinan J."/>
            <person name="Andreopoulos W."/>
            <person name="Hayes R.D."/>
            <person name="Ng V."/>
            <person name="Grigoriev I.V."/>
            <person name="Jackson S.A."/>
            <person name="Sutton T.D.S."/>
            <person name="Dobson A.D.W."/>
            <person name="Rama T."/>
        </authorList>
    </citation>
    <scope>NUCLEOTIDE SEQUENCE</scope>
    <source>
        <strain evidence="3">TS7</strain>
    </source>
</reference>
<dbReference type="AlphaFoldDB" id="A0A9P7ZXA7"/>
<dbReference type="InterPro" id="IPR001005">
    <property type="entry name" value="SANT/Myb"/>
</dbReference>
<dbReference type="OrthoDB" id="2240312at2759"/>
<dbReference type="EMBL" id="MU251242">
    <property type="protein sequence ID" value="KAG9259252.1"/>
    <property type="molecule type" value="Genomic_DNA"/>
</dbReference>
<gene>
    <name evidence="3" type="ORF">F5Z01DRAFT_32950</name>
</gene>
<organism evidence="3 4">
    <name type="scientific">Emericellopsis atlantica</name>
    <dbReference type="NCBI Taxonomy" id="2614577"/>
    <lineage>
        <taxon>Eukaryota</taxon>
        <taxon>Fungi</taxon>
        <taxon>Dikarya</taxon>
        <taxon>Ascomycota</taxon>
        <taxon>Pezizomycotina</taxon>
        <taxon>Sordariomycetes</taxon>
        <taxon>Hypocreomycetidae</taxon>
        <taxon>Hypocreales</taxon>
        <taxon>Bionectriaceae</taxon>
        <taxon>Emericellopsis</taxon>
    </lineage>
</organism>
<feature type="compositionally biased region" description="Basic and acidic residues" evidence="1">
    <location>
        <begin position="60"/>
        <end position="72"/>
    </location>
</feature>
<evidence type="ECO:0000256" key="1">
    <source>
        <dbReference type="SAM" id="MobiDB-lite"/>
    </source>
</evidence>
<dbReference type="RefSeq" id="XP_046123176.1">
    <property type="nucleotide sequence ID" value="XM_046259107.1"/>
</dbReference>
<dbReference type="GeneID" id="70290010"/>
<dbReference type="GO" id="GO:0042790">
    <property type="term" value="P:nucleolar large rRNA transcription by RNA polymerase I"/>
    <property type="evidence" value="ECO:0007669"/>
    <property type="project" value="InterPro"/>
</dbReference>
<feature type="domain" description="Myb-like" evidence="2">
    <location>
        <begin position="190"/>
        <end position="239"/>
    </location>
</feature>
<dbReference type="GO" id="GO:0000500">
    <property type="term" value="C:RNA polymerase I upstream activating factor complex"/>
    <property type="evidence" value="ECO:0007669"/>
    <property type="project" value="InterPro"/>
</dbReference>